<dbReference type="AlphaFoldDB" id="A0AAP3DF69"/>
<feature type="region of interest" description="Disordered" evidence="1">
    <location>
        <begin position="39"/>
        <end position="65"/>
    </location>
</feature>
<evidence type="ECO:0000313" key="3">
    <source>
        <dbReference type="Proteomes" id="UP001077662"/>
    </source>
</evidence>
<proteinExistence type="predicted"/>
<dbReference type="RefSeq" id="WP_258432914.1">
    <property type="nucleotide sequence ID" value="NZ_JANSGW010000004.1"/>
</dbReference>
<organism evidence="2 3">
    <name type="scientific">Brevibacillus laterosporus</name>
    <name type="common">Bacillus laterosporus</name>
    <dbReference type="NCBI Taxonomy" id="1465"/>
    <lineage>
        <taxon>Bacteria</taxon>
        <taxon>Bacillati</taxon>
        <taxon>Bacillota</taxon>
        <taxon>Bacilli</taxon>
        <taxon>Bacillales</taxon>
        <taxon>Paenibacillaceae</taxon>
        <taxon>Brevibacillus</taxon>
    </lineage>
</organism>
<dbReference type="Proteomes" id="UP001077662">
    <property type="component" value="Unassembled WGS sequence"/>
</dbReference>
<dbReference type="EMBL" id="JAPTNE010000004">
    <property type="protein sequence ID" value="MCZ0806020.1"/>
    <property type="molecule type" value="Genomic_DNA"/>
</dbReference>
<name>A0AAP3DF69_BRELA</name>
<gene>
    <name evidence="2" type="ORF">O0554_03660</name>
</gene>
<protein>
    <submittedName>
        <fullName evidence="2">Uncharacterized protein</fullName>
    </submittedName>
</protein>
<reference evidence="2" key="1">
    <citation type="submission" date="2022-09" db="EMBL/GenBank/DDBJ databases">
        <title>Genome analysis and characterization of larvicidal activity of Brevibacillus strains.</title>
        <authorList>
            <person name="Patrusheva E.V."/>
            <person name="Izotova A.O."/>
            <person name="Toshchakov S.V."/>
            <person name="Sineoky S.P."/>
        </authorList>
    </citation>
    <scope>NUCLEOTIDE SEQUENCE</scope>
    <source>
        <strain evidence="2">VKPM_B-13247</strain>
    </source>
</reference>
<accession>A0AAP3DF69</accession>
<evidence type="ECO:0000256" key="1">
    <source>
        <dbReference type="SAM" id="MobiDB-lite"/>
    </source>
</evidence>
<comment type="caution">
    <text evidence="2">The sequence shown here is derived from an EMBL/GenBank/DDBJ whole genome shotgun (WGS) entry which is preliminary data.</text>
</comment>
<evidence type="ECO:0000313" key="2">
    <source>
        <dbReference type="EMBL" id="MCZ0806020.1"/>
    </source>
</evidence>
<sequence>MHIKLIEGESTIEIRLSCYAYLEEKYRKERLDGRSICEGEYGGASQEGVQLERPDSRMPKKSKNE</sequence>
<feature type="compositionally biased region" description="Basic and acidic residues" evidence="1">
    <location>
        <begin position="50"/>
        <end position="65"/>
    </location>
</feature>